<dbReference type="OrthoDB" id="8118055at2759"/>
<dbReference type="PANTHER" id="PTHR45679:SF6">
    <property type="entry name" value="ER DEGRADATION-ENHANCING ALPHA-MANNOSIDASE-LIKE PROTEIN 2"/>
    <property type="match status" value="1"/>
</dbReference>
<dbReference type="Proteomes" id="UP000054928">
    <property type="component" value="Unassembled WGS sequence"/>
</dbReference>
<keyword evidence="6" id="KW-0325">Glycoprotein</keyword>
<feature type="active site" evidence="7">
    <location>
        <position position="589"/>
    </location>
</feature>
<dbReference type="GO" id="GO:0005509">
    <property type="term" value="F:calcium ion binding"/>
    <property type="evidence" value="ECO:0007669"/>
    <property type="project" value="InterPro"/>
</dbReference>
<evidence type="ECO:0000256" key="9">
    <source>
        <dbReference type="RuleBase" id="RU361193"/>
    </source>
</evidence>
<dbReference type="Gene3D" id="1.50.10.10">
    <property type="match status" value="1"/>
</dbReference>
<evidence type="ECO:0000256" key="5">
    <source>
        <dbReference type="ARBA" id="ARBA00023157"/>
    </source>
</evidence>
<evidence type="ECO:0000256" key="8">
    <source>
        <dbReference type="PIRSR" id="PIRSR601382-2"/>
    </source>
</evidence>
<dbReference type="EC" id="3.2.1.-" evidence="9"/>
<sequence>MQSQLLPRQPRWNVCGRLPSSFHAAATVKTSYTYVFLMTCISLLVVNGVAQGETQAEDSPAVLSHFNGLHTLSGDSYRAFKNRLKRTMRGESCLRYHVGGAWWHYEWCFDQYVRQFHPQVKGQEKSILLGTFDAHKPHPLRVLAVDNLARLADPDRMGYMAQQQYNSGDLCEYEGTRRSVKLQVKCCALHDNEAYIDSVEEKSQCEYELNVCSPVACGLMQRDQFVFTAPTSMDEEERMALTQTVKEMFYHAYNGYMANAFPQDDLLPLSCKGGEFELGRLPMLTLIDTLDTLALLEDATEFRRAVELVVKNADFNMDTEVSVFETTIRILGGLLSAHLFAIDPELQLFPNGGYDGTLLLLAVDLGDRLLPAFDTATGIPIGTVNLRHGVPKGETPIASTAGAGSLSIEFTMLSVLTGDPKYAVAARGAVRALFIRRSKLGLLGKHINTTNGEWTEFSSGPGTNSDSFYEYLMKMYELFGDQEALDMFTQVYPAVLFHNKHGDWYTDVSMYTGCHGRSGSATVFFENLAAFWPGMQVAAGDIKAAADSMNAFYHVWRDYGFLSEHFNVRDWKPLKLRNGNGARYPLRPELIESTFYMHEATNDSSWLRAGAHVVHSLQKYTKTSCGYASIADVETKKQEDYMPSFFLSETCKYLYLLFNTTHFFRQGNYVMTTEAHPLPILPTKLVKRILDADDAYTSSIKAASSAPFSAGRVMQCKAPKFYELVNYSLRYEGEFVARTTQCLPRAPSPALLLKASQAAVKNLERSGSISNAMSELKLIAMTDSDTLKSNITTKSKVLTKNQESLASSLLKEWLPALEHKLQKSIAKNTDIKWLEKFVKAASYSDESMTEQDFSSPLVQYLYGGIQLGEFRVEQLLGRVRVTREETGDWIDVATVAEGSQLLIGIGFDNIELDADSYTLDDEEGHDNDYRPPNLGQYHVYKVEDDLTLPVEQHCSLHVQIDKKMLSIKSLRNATTRPTADSSYVSLTVPCVGANFGATSSLKMSRAFPEGEVVIADPIDGCDELSSVTEEIAGNILLVQRGKCFFEKKAENAMKWGAAGIIIVNNEENDLVLVMEGVDKEAEDASNEILNVPVVMVSHRLGEWFETHLTKTKTSTLSPVKVSIEVNVRHHNDDSNINRKRTRSLTGDNSFPRVVGKADNLNVYGPLWGIELLTKERNHRETEESEATDIFTIAIIDTPPW</sequence>
<evidence type="ECO:0000256" key="1">
    <source>
        <dbReference type="ARBA" id="ARBA00004240"/>
    </source>
</evidence>
<name>A0A0N7L3K7_PLAHL</name>
<dbReference type="InterPro" id="IPR012913">
    <property type="entry name" value="OS9-like_dom"/>
</dbReference>
<dbReference type="InterPro" id="IPR046450">
    <property type="entry name" value="PA_dom_sf"/>
</dbReference>
<dbReference type="InterPro" id="IPR003137">
    <property type="entry name" value="PA_domain"/>
</dbReference>
<reference evidence="12" key="1">
    <citation type="submission" date="2014-09" db="EMBL/GenBank/DDBJ databases">
        <authorList>
            <person name="Sharma Rahul"/>
            <person name="Thines Marco"/>
        </authorList>
    </citation>
    <scope>NUCLEOTIDE SEQUENCE [LARGE SCALE GENOMIC DNA]</scope>
</reference>
<dbReference type="GO" id="GO:1904380">
    <property type="term" value="P:endoplasmic reticulum mannose trimming"/>
    <property type="evidence" value="ECO:0007669"/>
    <property type="project" value="InterPro"/>
</dbReference>
<dbReference type="Pfam" id="PF07915">
    <property type="entry name" value="PRKCSH"/>
    <property type="match status" value="1"/>
</dbReference>
<dbReference type="InterPro" id="IPR012341">
    <property type="entry name" value="6hp_glycosidase-like_sf"/>
</dbReference>
<dbReference type="OMA" id="WHYEWCF"/>
<evidence type="ECO:0000313" key="11">
    <source>
        <dbReference type="EMBL" id="CEG36147.1"/>
    </source>
</evidence>
<comment type="similarity">
    <text evidence="2 9">Belongs to the glycosyl hydrolase 47 family.</text>
</comment>
<dbReference type="InterPro" id="IPR009011">
    <property type="entry name" value="Man6P_isomerase_rcpt-bd_dom_sf"/>
</dbReference>
<keyword evidence="9" id="KW-0378">Hydrolase</keyword>
<dbReference type="GO" id="GO:0005975">
    <property type="term" value="P:carbohydrate metabolic process"/>
    <property type="evidence" value="ECO:0007669"/>
    <property type="project" value="InterPro"/>
</dbReference>
<dbReference type="GO" id="GO:0016020">
    <property type="term" value="C:membrane"/>
    <property type="evidence" value="ECO:0007669"/>
    <property type="project" value="InterPro"/>
</dbReference>
<dbReference type="PRINTS" id="PR00747">
    <property type="entry name" value="GLYHDRLASE47"/>
</dbReference>
<dbReference type="RefSeq" id="XP_024572516.1">
    <property type="nucleotide sequence ID" value="XM_024716590.1"/>
</dbReference>
<feature type="active site" description="Proton donor" evidence="7">
    <location>
        <position position="325"/>
    </location>
</feature>
<dbReference type="Gene3D" id="3.50.30.30">
    <property type="match status" value="1"/>
</dbReference>
<dbReference type="AlphaFoldDB" id="A0A0N7L3K7"/>
<evidence type="ECO:0000256" key="3">
    <source>
        <dbReference type="ARBA" id="ARBA00022729"/>
    </source>
</evidence>
<keyword evidence="8" id="KW-0106">Calcium</keyword>
<keyword evidence="9" id="KW-0326">Glycosidase</keyword>
<dbReference type="Pfam" id="PF01532">
    <property type="entry name" value="Glyco_hydro_47"/>
    <property type="match status" value="1"/>
</dbReference>
<dbReference type="SUPFAM" id="SSF52025">
    <property type="entry name" value="PA domain"/>
    <property type="match status" value="1"/>
</dbReference>
<accession>A0A0N7L3K7</accession>
<dbReference type="PROSITE" id="PS51914">
    <property type="entry name" value="MRH"/>
    <property type="match status" value="1"/>
</dbReference>
<dbReference type="PANTHER" id="PTHR45679">
    <property type="entry name" value="ER DEGRADATION-ENHANCING ALPHA-MANNOSIDASE-LIKE PROTEIN 2"/>
    <property type="match status" value="1"/>
</dbReference>
<feature type="active site" evidence="7">
    <location>
        <position position="466"/>
    </location>
</feature>
<dbReference type="Pfam" id="PF02225">
    <property type="entry name" value="PA"/>
    <property type="match status" value="1"/>
</dbReference>
<dbReference type="InterPro" id="IPR044865">
    <property type="entry name" value="MRH_dom"/>
</dbReference>
<evidence type="ECO:0000256" key="4">
    <source>
        <dbReference type="ARBA" id="ARBA00022824"/>
    </source>
</evidence>
<feature type="active site" description="Proton donor" evidence="7">
    <location>
        <position position="564"/>
    </location>
</feature>
<dbReference type="InterPro" id="IPR001382">
    <property type="entry name" value="Glyco_hydro_47"/>
</dbReference>
<dbReference type="InterPro" id="IPR036026">
    <property type="entry name" value="Seven-hairpin_glycosidases"/>
</dbReference>
<dbReference type="GeneID" id="36395528"/>
<dbReference type="GO" id="GO:0044322">
    <property type="term" value="C:endoplasmic reticulum quality control compartment"/>
    <property type="evidence" value="ECO:0007669"/>
    <property type="project" value="GOC"/>
</dbReference>
<evidence type="ECO:0000259" key="10">
    <source>
        <dbReference type="PROSITE" id="PS51914"/>
    </source>
</evidence>
<evidence type="ECO:0000256" key="6">
    <source>
        <dbReference type="ARBA" id="ARBA00023180"/>
    </source>
</evidence>
<organism evidence="11 12">
    <name type="scientific">Plasmopara halstedii</name>
    <name type="common">Downy mildew of sunflower</name>
    <dbReference type="NCBI Taxonomy" id="4781"/>
    <lineage>
        <taxon>Eukaryota</taxon>
        <taxon>Sar</taxon>
        <taxon>Stramenopiles</taxon>
        <taxon>Oomycota</taxon>
        <taxon>Peronosporomycetes</taxon>
        <taxon>Peronosporales</taxon>
        <taxon>Peronosporaceae</taxon>
        <taxon>Plasmopara</taxon>
    </lineage>
</organism>
<dbReference type="GO" id="GO:0004571">
    <property type="term" value="F:mannosyl-oligosaccharide 1,2-alpha-mannosidase activity"/>
    <property type="evidence" value="ECO:0007669"/>
    <property type="project" value="InterPro"/>
</dbReference>
<keyword evidence="5" id="KW-1015">Disulfide bond</keyword>
<proteinExistence type="inferred from homology"/>
<keyword evidence="4" id="KW-0256">Endoplasmic reticulum</keyword>
<feature type="domain" description="MRH" evidence="10">
    <location>
        <begin position="91"/>
        <end position="219"/>
    </location>
</feature>
<keyword evidence="3" id="KW-0732">Signal</keyword>
<evidence type="ECO:0000256" key="2">
    <source>
        <dbReference type="ARBA" id="ARBA00007658"/>
    </source>
</evidence>
<keyword evidence="12" id="KW-1185">Reference proteome</keyword>
<protein>
    <recommendedName>
        <fullName evidence="9">alpha-1,2-Mannosidase</fullName>
        <ecNumber evidence="9">3.2.1.-</ecNumber>
    </recommendedName>
</protein>
<dbReference type="EMBL" id="CCYD01000112">
    <property type="protein sequence ID" value="CEG36147.1"/>
    <property type="molecule type" value="Genomic_DNA"/>
</dbReference>
<dbReference type="SUPFAM" id="SSF48225">
    <property type="entry name" value="Seven-hairpin glycosidases"/>
    <property type="match status" value="1"/>
</dbReference>
<dbReference type="Gene3D" id="2.70.130.10">
    <property type="entry name" value="Mannose-6-phosphate receptor binding domain"/>
    <property type="match status" value="1"/>
</dbReference>
<evidence type="ECO:0000313" key="12">
    <source>
        <dbReference type="Proteomes" id="UP000054928"/>
    </source>
</evidence>
<dbReference type="STRING" id="4781.A0A0N7L3K7"/>
<keyword evidence="8" id="KW-0479">Metal-binding</keyword>
<feature type="binding site" evidence="8">
    <location>
        <position position="673"/>
    </location>
    <ligand>
        <name>Ca(2+)</name>
        <dbReference type="ChEBI" id="CHEBI:29108"/>
    </ligand>
</feature>
<dbReference type="InterPro" id="IPR044674">
    <property type="entry name" value="EDEM1/2/3"/>
</dbReference>
<comment type="subcellular location">
    <subcellularLocation>
        <location evidence="1">Endoplasmic reticulum</location>
    </subcellularLocation>
</comment>
<comment type="cofactor">
    <cofactor evidence="8">
        <name>Ca(2+)</name>
        <dbReference type="ChEBI" id="CHEBI:29108"/>
    </cofactor>
</comment>
<evidence type="ECO:0000256" key="7">
    <source>
        <dbReference type="PIRSR" id="PIRSR601382-1"/>
    </source>
</evidence>